<dbReference type="InterPro" id="IPR029787">
    <property type="entry name" value="Nucleotide_cyclase"/>
</dbReference>
<dbReference type="PANTHER" id="PTHR43081">
    <property type="entry name" value="ADENYLATE CYCLASE, TERMINAL-DIFFERENTIATION SPECIFIC-RELATED"/>
    <property type="match status" value="1"/>
</dbReference>
<accession>A0ABX7N146</accession>
<dbReference type="EMBL" id="CP071091">
    <property type="protein sequence ID" value="QSQ11344.1"/>
    <property type="molecule type" value="Genomic_DNA"/>
</dbReference>
<gene>
    <name evidence="4" type="ORF">JY572_23340</name>
</gene>
<keyword evidence="2" id="KW-1133">Transmembrane helix</keyword>
<feature type="transmembrane region" description="Helical" evidence="2">
    <location>
        <begin position="468"/>
        <end position="486"/>
    </location>
</feature>
<keyword evidence="2" id="KW-0472">Membrane</keyword>
<evidence type="ECO:0000256" key="1">
    <source>
        <dbReference type="SAM" id="MobiDB-lite"/>
    </source>
</evidence>
<dbReference type="InterPro" id="IPR050697">
    <property type="entry name" value="Adenylyl/Guanylyl_Cyclase_3/4"/>
</dbReference>
<dbReference type="PANTHER" id="PTHR43081:SF1">
    <property type="entry name" value="ADENYLATE CYCLASE, TERMINAL-DIFFERENTIATION SPECIFIC"/>
    <property type="match status" value="1"/>
</dbReference>
<dbReference type="Pfam" id="PF00211">
    <property type="entry name" value="Guanylate_cyc"/>
    <property type="match status" value="1"/>
</dbReference>
<reference evidence="4 5" key="1">
    <citation type="submission" date="2021-02" db="EMBL/GenBank/DDBJ databases">
        <title>De Novo genome assembly of isolated myxobacteria.</title>
        <authorList>
            <person name="Stevens D.C."/>
        </authorList>
    </citation>
    <scope>NUCLEOTIDE SEQUENCE [LARGE SCALE GENOMIC DNA]</scope>
    <source>
        <strain evidence="4 5">SCHIC003</strain>
    </source>
</reference>
<dbReference type="RefSeq" id="WP_206713098.1">
    <property type="nucleotide sequence ID" value="NZ_CP071091.1"/>
</dbReference>
<dbReference type="Pfam" id="PF05226">
    <property type="entry name" value="CHASE2"/>
    <property type="match status" value="1"/>
</dbReference>
<dbReference type="CDD" id="cd07302">
    <property type="entry name" value="CHD"/>
    <property type="match status" value="1"/>
</dbReference>
<dbReference type="PROSITE" id="PS50125">
    <property type="entry name" value="GUANYLATE_CYCLASE_2"/>
    <property type="match status" value="1"/>
</dbReference>
<feature type="domain" description="Guanylate cyclase" evidence="3">
    <location>
        <begin position="556"/>
        <end position="690"/>
    </location>
</feature>
<protein>
    <submittedName>
        <fullName evidence="4">Adenylate/guanylate cyclase domain-containing protein</fullName>
    </submittedName>
</protein>
<feature type="transmembrane region" description="Helical" evidence="2">
    <location>
        <begin position="492"/>
        <end position="515"/>
    </location>
</feature>
<feature type="transmembrane region" description="Helical" evidence="2">
    <location>
        <begin position="440"/>
        <end position="461"/>
    </location>
</feature>
<feature type="transmembrane region" description="Helical" evidence="2">
    <location>
        <begin position="17"/>
        <end position="36"/>
    </location>
</feature>
<dbReference type="Gene3D" id="3.30.70.1230">
    <property type="entry name" value="Nucleotide cyclase"/>
    <property type="match status" value="1"/>
</dbReference>
<dbReference type="SMART" id="SM01080">
    <property type="entry name" value="CHASE2"/>
    <property type="match status" value="1"/>
</dbReference>
<feature type="region of interest" description="Disordered" evidence="1">
    <location>
        <begin position="170"/>
        <end position="210"/>
    </location>
</feature>
<feature type="compositionally biased region" description="Low complexity" evidence="1">
    <location>
        <begin position="170"/>
        <end position="183"/>
    </location>
</feature>
<evidence type="ECO:0000256" key="2">
    <source>
        <dbReference type="SAM" id="Phobius"/>
    </source>
</evidence>
<dbReference type="InterPro" id="IPR001054">
    <property type="entry name" value="A/G_cyclase"/>
</dbReference>
<evidence type="ECO:0000259" key="3">
    <source>
        <dbReference type="PROSITE" id="PS50125"/>
    </source>
</evidence>
<proteinExistence type="predicted"/>
<organism evidence="4 5">
    <name type="scientific">Myxococcus landrumensis</name>
    <dbReference type="NCBI Taxonomy" id="2813577"/>
    <lineage>
        <taxon>Bacteria</taxon>
        <taxon>Pseudomonadati</taxon>
        <taxon>Myxococcota</taxon>
        <taxon>Myxococcia</taxon>
        <taxon>Myxococcales</taxon>
        <taxon>Cystobacterineae</taxon>
        <taxon>Myxococcaceae</taxon>
        <taxon>Myxococcus</taxon>
    </lineage>
</organism>
<dbReference type="Proteomes" id="UP000663090">
    <property type="component" value="Chromosome"/>
</dbReference>
<name>A0ABX7N146_9BACT</name>
<evidence type="ECO:0000313" key="5">
    <source>
        <dbReference type="Proteomes" id="UP000663090"/>
    </source>
</evidence>
<dbReference type="InterPro" id="IPR007890">
    <property type="entry name" value="CHASE2"/>
</dbReference>
<keyword evidence="5" id="KW-1185">Reference proteome</keyword>
<dbReference type="SUPFAM" id="SSF55073">
    <property type="entry name" value="Nucleotide cyclase"/>
    <property type="match status" value="1"/>
</dbReference>
<evidence type="ECO:0000313" key="4">
    <source>
        <dbReference type="EMBL" id="QSQ11344.1"/>
    </source>
</evidence>
<sequence>MAGDTWKIIRLRWREHWLLMLGVAVLSTALATLAWWGGWLHDLERGAYDQALNRFTDGRGLSPHVSVVVIDQSSLDGIRANERYTLNFGSWPYSRNLWARVVEQLEAEGARAVVFDAVMDERSSDESTDLALAQVLRDTRVPFFLGVSTNANAQPLPRVDFAAHPATALAAPPARPAAPVASAQDTLPQEALPSSAGEETFPSDPSGEFAEAPEDKALASVTPEQLAHALAFPIQTRGVTPPVLEGPDFEGETSAPTTEDHAHVRRRPVPPIPVLVGAVDGFGLVDTETDPDGFMRRTRFAYTDGVNTYPTLPLRVMAGLYGANEVTLSSGKLRVGTRTYAVDSDGGAAIDYGGGELHERFHTLPLLEVLDGWVRRENGQPSGLPAEALRGKVVVIGGTALGLGDIKATSFRAEVPGVMKQAAVLDTLLGSGRFITRTPLAVDVSLTLVVALISVVLLMTTRWLPLEIAWPVALLLGMYLVTGRFLSSGTHVLTALPAMAGLLASVTAVAFNHLVANRETEFVRTAFSRFMEPKLVEQMISERKLPRLDGENVEISAFFSDIRGFSTFSERFKEDPRSLVRILNTYLTRVSGALLKEGGCLDKYIGDAVVCLFGAPMRQDDHAVRACRGALAAKAEVDKLREEFRVKGLPDVYTRIGVNSAVNFVGNFGSEQLFSYTAIGDGMNLAARLEGANKAYGSVIMIGPRTYELAREHIEVRELDRVRVAGKTEAVTVYELLALKGGLDAGKRATVERYHAALALYREARFDEAAARLEALKADAPEDGPTQALLERCHKYAKAPPPEFDGVASLDK</sequence>
<keyword evidence="2" id="KW-0812">Transmembrane</keyword>
<dbReference type="SMART" id="SM00044">
    <property type="entry name" value="CYCc"/>
    <property type="match status" value="1"/>
</dbReference>